<dbReference type="InterPro" id="IPR041705">
    <property type="entry name" value="PIN_Sll0205"/>
</dbReference>
<organism evidence="2">
    <name type="scientific">Oceanithermus profundus</name>
    <dbReference type="NCBI Taxonomy" id="187137"/>
    <lineage>
        <taxon>Bacteria</taxon>
        <taxon>Thermotogati</taxon>
        <taxon>Deinococcota</taxon>
        <taxon>Deinococci</taxon>
        <taxon>Thermales</taxon>
        <taxon>Thermaceae</taxon>
        <taxon>Oceanithermus</taxon>
    </lineage>
</organism>
<proteinExistence type="predicted"/>
<sequence>MNSSYLLDTHALLFAAARPNRLSPKARAAILSGSRVYTSSASAWEIATKHRIGKLPEAEGLLLNYRELLGEMGLLDLPIHTEHALLAGGMVGDHRDPFDRILAAQARLENLTIISADPAFDALGVRRLW</sequence>
<dbReference type="CDD" id="cd09872">
    <property type="entry name" value="PIN_Sll0205-like"/>
    <property type="match status" value="1"/>
</dbReference>
<dbReference type="SUPFAM" id="SSF88723">
    <property type="entry name" value="PIN domain-like"/>
    <property type="match status" value="1"/>
</dbReference>
<dbReference type="PANTHER" id="PTHR36173:SF2">
    <property type="entry name" value="RIBONUCLEASE VAPC16"/>
    <property type="match status" value="1"/>
</dbReference>
<dbReference type="PANTHER" id="PTHR36173">
    <property type="entry name" value="RIBONUCLEASE VAPC16-RELATED"/>
    <property type="match status" value="1"/>
</dbReference>
<evidence type="ECO:0000313" key="2">
    <source>
        <dbReference type="EMBL" id="HGY09038.1"/>
    </source>
</evidence>
<reference evidence="2" key="1">
    <citation type="journal article" date="2020" name="mSystems">
        <title>Genome- and Community-Level Interaction Insights into Carbon Utilization and Element Cycling Functions of Hydrothermarchaeota in Hydrothermal Sediment.</title>
        <authorList>
            <person name="Zhou Z."/>
            <person name="Liu Y."/>
            <person name="Xu W."/>
            <person name="Pan J."/>
            <person name="Luo Z.H."/>
            <person name="Li M."/>
        </authorList>
    </citation>
    <scope>NUCLEOTIDE SEQUENCE [LARGE SCALE GENOMIC DNA]</scope>
    <source>
        <strain evidence="2">HyVt-570</strain>
    </source>
</reference>
<dbReference type="InterPro" id="IPR002716">
    <property type="entry name" value="PIN_dom"/>
</dbReference>
<dbReference type="InterPro" id="IPR029060">
    <property type="entry name" value="PIN-like_dom_sf"/>
</dbReference>
<gene>
    <name evidence="2" type="ORF">ENK37_03140</name>
</gene>
<dbReference type="EMBL" id="DRPZ01000083">
    <property type="protein sequence ID" value="HGY09038.1"/>
    <property type="molecule type" value="Genomic_DNA"/>
</dbReference>
<dbReference type="AlphaFoldDB" id="A0A7C4ZFM0"/>
<dbReference type="InterPro" id="IPR052919">
    <property type="entry name" value="TA_system_RNase"/>
</dbReference>
<evidence type="ECO:0000259" key="1">
    <source>
        <dbReference type="Pfam" id="PF01850"/>
    </source>
</evidence>
<protein>
    <submittedName>
        <fullName evidence="2">Type II toxin-antitoxin system VapC family toxin</fullName>
    </submittedName>
</protein>
<dbReference type="Pfam" id="PF01850">
    <property type="entry name" value="PIN"/>
    <property type="match status" value="1"/>
</dbReference>
<name>A0A7C4ZFM0_9DEIN</name>
<accession>A0A7C4ZFM0</accession>
<dbReference type="Gene3D" id="3.40.50.1010">
    <property type="entry name" value="5'-nuclease"/>
    <property type="match status" value="1"/>
</dbReference>
<feature type="domain" description="PIN" evidence="1">
    <location>
        <begin position="5"/>
        <end position="123"/>
    </location>
</feature>
<comment type="caution">
    <text evidence="2">The sequence shown here is derived from an EMBL/GenBank/DDBJ whole genome shotgun (WGS) entry which is preliminary data.</text>
</comment>
<dbReference type="Proteomes" id="UP000885759">
    <property type="component" value="Unassembled WGS sequence"/>
</dbReference>